<evidence type="ECO:0000313" key="7">
    <source>
        <dbReference type="EMBL" id="CAB4926618.1"/>
    </source>
</evidence>
<dbReference type="PANTHER" id="PTHR43343:SF3">
    <property type="entry name" value="PROTEASE DO-LIKE 8, CHLOROPLASTIC"/>
    <property type="match status" value="1"/>
</dbReference>
<dbReference type="EMBL" id="CAEZWT010000014">
    <property type="protein sequence ID" value="CAB4663200.1"/>
    <property type="molecule type" value="Genomic_DNA"/>
</dbReference>
<dbReference type="SUPFAM" id="SSF50156">
    <property type="entry name" value="PDZ domain-like"/>
    <property type="match status" value="1"/>
</dbReference>
<keyword evidence="1" id="KW-0645">Protease</keyword>
<dbReference type="EMBL" id="CAFBLE010000010">
    <property type="protein sequence ID" value="CAB4872674.1"/>
    <property type="molecule type" value="Genomic_DNA"/>
</dbReference>
<gene>
    <name evidence="4" type="ORF">UFOPK2289_00670</name>
    <name evidence="5" type="ORF">UFOPK2822_01043</name>
    <name evidence="6" type="ORF">UFOPK3346_01124</name>
    <name evidence="7" type="ORF">UFOPK3670_01013</name>
    <name evidence="8" type="ORF">UFOPK4308_01059</name>
</gene>
<evidence type="ECO:0000313" key="6">
    <source>
        <dbReference type="EMBL" id="CAB4872674.1"/>
    </source>
</evidence>
<proteinExistence type="predicted"/>
<dbReference type="PANTHER" id="PTHR43343">
    <property type="entry name" value="PEPTIDASE S12"/>
    <property type="match status" value="1"/>
</dbReference>
<dbReference type="InterPro" id="IPR036034">
    <property type="entry name" value="PDZ_sf"/>
</dbReference>
<name>A0A6J6LMT6_9ZZZZ</name>
<organism evidence="4">
    <name type="scientific">freshwater metagenome</name>
    <dbReference type="NCBI Taxonomy" id="449393"/>
    <lineage>
        <taxon>unclassified sequences</taxon>
        <taxon>metagenomes</taxon>
        <taxon>ecological metagenomes</taxon>
    </lineage>
</organism>
<dbReference type="SUPFAM" id="SSF50494">
    <property type="entry name" value="Trypsin-like serine proteases"/>
    <property type="match status" value="1"/>
</dbReference>
<evidence type="ECO:0000313" key="5">
    <source>
        <dbReference type="EMBL" id="CAB4754654.1"/>
    </source>
</evidence>
<dbReference type="GO" id="GO:0004252">
    <property type="term" value="F:serine-type endopeptidase activity"/>
    <property type="evidence" value="ECO:0007669"/>
    <property type="project" value="InterPro"/>
</dbReference>
<accession>A0A6J6LMT6</accession>
<evidence type="ECO:0000259" key="3">
    <source>
        <dbReference type="SMART" id="SM00228"/>
    </source>
</evidence>
<protein>
    <submittedName>
        <fullName evidence="4">Unannotated protein</fullName>
    </submittedName>
</protein>
<dbReference type="Pfam" id="PF13365">
    <property type="entry name" value="Trypsin_2"/>
    <property type="match status" value="1"/>
</dbReference>
<dbReference type="Gene3D" id="2.30.42.10">
    <property type="match status" value="1"/>
</dbReference>
<dbReference type="SMART" id="SM00228">
    <property type="entry name" value="PDZ"/>
    <property type="match status" value="1"/>
</dbReference>
<sequence>MDTRPMILTSLRSTGAKVGLGFALGAMAVGTIATAVTAPTSTVKACVDTRTQAMYMSVDGTCSKTRTLVDIGTGSISVKSIAAAVAPSVVSINVVDSTGSGTGSGSIIRTSATVSYVLTNNHVVESAVSGGTITVEFNNGDTIGATIVGRDTTYDLAVIKINKGNLPVIAFGDSSKLSVGDPVVAIGSPLGLASTVTSGIISAMNRPVTTGSVGSESYIDAIQTDAAINPGNSGGALLDAEGKIIGVNSAIATLTSGSTSGSIGLGFSIPINQAKRIATEIIDSPTHASTRPFMGISFDSNYTGSGAKILSITPGEAADKAGIVAGTIIHSVDGLKISDVTSAIVRIRSYAPGAVVTLIVELPSGASKTLKLTLGSAPSN</sequence>
<reference evidence="4" key="1">
    <citation type="submission" date="2020-05" db="EMBL/GenBank/DDBJ databases">
        <authorList>
            <person name="Chiriac C."/>
            <person name="Salcher M."/>
            <person name="Ghai R."/>
            <person name="Kavagutti S V."/>
        </authorList>
    </citation>
    <scope>NUCLEOTIDE SEQUENCE</scope>
</reference>
<feature type="domain" description="PDZ" evidence="3">
    <location>
        <begin position="292"/>
        <end position="364"/>
    </location>
</feature>
<dbReference type="PRINTS" id="PR00834">
    <property type="entry name" value="PROTEASES2C"/>
</dbReference>
<evidence type="ECO:0000256" key="2">
    <source>
        <dbReference type="ARBA" id="ARBA00022801"/>
    </source>
</evidence>
<dbReference type="EMBL" id="CAFBMV010000007">
    <property type="protein sequence ID" value="CAB4926618.1"/>
    <property type="molecule type" value="Genomic_DNA"/>
</dbReference>
<dbReference type="AlphaFoldDB" id="A0A6J6LMT6"/>
<dbReference type="Pfam" id="PF13180">
    <property type="entry name" value="PDZ_2"/>
    <property type="match status" value="1"/>
</dbReference>
<dbReference type="GO" id="GO:0006508">
    <property type="term" value="P:proteolysis"/>
    <property type="evidence" value="ECO:0007669"/>
    <property type="project" value="UniProtKB-KW"/>
</dbReference>
<dbReference type="InterPro" id="IPR051201">
    <property type="entry name" value="Chloro_Bact_Ser_Proteases"/>
</dbReference>
<evidence type="ECO:0000313" key="4">
    <source>
        <dbReference type="EMBL" id="CAB4663200.1"/>
    </source>
</evidence>
<dbReference type="InterPro" id="IPR001940">
    <property type="entry name" value="Peptidase_S1C"/>
</dbReference>
<dbReference type="Gene3D" id="2.40.10.120">
    <property type="match status" value="1"/>
</dbReference>
<dbReference type="EMBL" id="CAEZZC010000014">
    <property type="protein sequence ID" value="CAB4754654.1"/>
    <property type="molecule type" value="Genomic_DNA"/>
</dbReference>
<dbReference type="EMBL" id="CAFBQL010000007">
    <property type="protein sequence ID" value="CAB5060935.1"/>
    <property type="molecule type" value="Genomic_DNA"/>
</dbReference>
<keyword evidence="2" id="KW-0378">Hydrolase</keyword>
<evidence type="ECO:0000313" key="8">
    <source>
        <dbReference type="EMBL" id="CAB5060935.1"/>
    </source>
</evidence>
<dbReference type="InterPro" id="IPR009003">
    <property type="entry name" value="Peptidase_S1_PA"/>
</dbReference>
<dbReference type="InterPro" id="IPR001478">
    <property type="entry name" value="PDZ"/>
</dbReference>
<evidence type="ECO:0000256" key="1">
    <source>
        <dbReference type="ARBA" id="ARBA00022670"/>
    </source>
</evidence>